<dbReference type="EMBL" id="LAZR01003318">
    <property type="protein sequence ID" value="KKN19621.1"/>
    <property type="molecule type" value="Genomic_DNA"/>
</dbReference>
<name>A0A0F9R2U8_9ZZZZ</name>
<proteinExistence type="predicted"/>
<protein>
    <submittedName>
        <fullName evidence="1">Uncharacterized protein</fullName>
    </submittedName>
</protein>
<dbReference type="AlphaFoldDB" id="A0A0F9R2U8"/>
<sequence length="163" mass="19216">MREKVENILIALEKIARETGEEEYNHIIFLASKKGIIITEELTSSLSYRNIMVWVLIPFIEEKFTAFKLNFNSIFPSNFVDKILQKIEKNNVIYIKYPESIQTFKIDEDIFEVLTEEHGIECNELNEAEWEKIKDTNIWKSSVVQIARELVAFKLIKDEKIVK</sequence>
<reference evidence="1" key="1">
    <citation type="journal article" date="2015" name="Nature">
        <title>Complex archaea that bridge the gap between prokaryotes and eukaryotes.</title>
        <authorList>
            <person name="Spang A."/>
            <person name="Saw J.H."/>
            <person name="Jorgensen S.L."/>
            <person name="Zaremba-Niedzwiedzka K."/>
            <person name="Martijn J."/>
            <person name="Lind A.E."/>
            <person name="van Eijk R."/>
            <person name="Schleper C."/>
            <person name="Guy L."/>
            <person name="Ettema T.J."/>
        </authorList>
    </citation>
    <scope>NUCLEOTIDE SEQUENCE</scope>
</reference>
<accession>A0A0F9R2U8</accession>
<organism evidence="1">
    <name type="scientific">marine sediment metagenome</name>
    <dbReference type="NCBI Taxonomy" id="412755"/>
    <lineage>
        <taxon>unclassified sequences</taxon>
        <taxon>metagenomes</taxon>
        <taxon>ecological metagenomes</taxon>
    </lineage>
</organism>
<evidence type="ECO:0000313" key="1">
    <source>
        <dbReference type="EMBL" id="KKN19621.1"/>
    </source>
</evidence>
<comment type="caution">
    <text evidence="1">The sequence shown here is derived from an EMBL/GenBank/DDBJ whole genome shotgun (WGS) entry which is preliminary data.</text>
</comment>
<gene>
    <name evidence="1" type="ORF">LCGC14_0943940</name>
</gene>